<dbReference type="GO" id="GO:0008270">
    <property type="term" value="F:zinc ion binding"/>
    <property type="evidence" value="ECO:0007669"/>
    <property type="project" value="InterPro"/>
</dbReference>
<keyword evidence="7" id="KW-1185">Reference proteome</keyword>
<dbReference type="Pfam" id="PF08240">
    <property type="entry name" value="ADH_N"/>
    <property type="match status" value="1"/>
</dbReference>
<accession>A0A437K5T0</accession>
<evidence type="ECO:0000313" key="6">
    <source>
        <dbReference type="EMBL" id="RVT58368.1"/>
    </source>
</evidence>
<organism evidence="6 7">
    <name type="scientific">Niallia taxi</name>
    <dbReference type="NCBI Taxonomy" id="2499688"/>
    <lineage>
        <taxon>Bacteria</taxon>
        <taxon>Bacillati</taxon>
        <taxon>Bacillota</taxon>
        <taxon>Bacilli</taxon>
        <taxon>Bacillales</taxon>
        <taxon>Bacillaceae</taxon>
        <taxon>Niallia</taxon>
    </lineage>
</organism>
<comment type="caution">
    <text evidence="6">The sequence shown here is derived from an EMBL/GenBank/DDBJ whole genome shotgun (WGS) entry which is preliminary data.</text>
</comment>
<dbReference type="CDD" id="cd08235">
    <property type="entry name" value="iditol_2_DH_like"/>
    <property type="match status" value="1"/>
</dbReference>
<evidence type="ECO:0000256" key="4">
    <source>
        <dbReference type="RuleBase" id="RU361277"/>
    </source>
</evidence>
<dbReference type="EMBL" id="RZTZ01000013">
    <property type="protein sequence ID" value="RVT58368.1"/>
    <property type="molecule type" value="Genomic_DNA"/>
</dbReference>
<comment type="similarity">
    <text evidence="4">Belongs to the zinc-containing alcohol dehydrogenase family.</text>
</comment>
<dbReference type="InterPro" id="IPR013149">
    <property type="entry name" value="ADH-like_C"/>
</dbReference>
<proteinExistence type="inferred from homology"/>
<dbReference type="InterPro" id="IPR036291">
    <property type="entry name" value="NAD(P)-bd_dom_sf"/>
</dbReference>
<feature type="domain" description="Enoyl reductase (ER)" evidence="5">
    <location>
        <begin position="9"/>
        <end position="335"/>
    </location>
</feature>
<protein>
    <submittedName>
        <fullName evidence="6">L-iditol 2-dehydrogenase</fullName>
    </submittedName>
</protein>
<dbReference type="Proteomes" id="UP000288024">
    <property type="component" value="Unassembled WGS sequence"/>
</dbReference>
<keyword evidence="2 4" id="KW-0862">Zinc</keyword>
<gene>
    <name evidence="6" type="ORF">EM808_22730</name>
</gene>
<dbReference type="PANTHER" id="PTHR43401:SF2">
    <property type="entry name" value="L-THREONINE 3-DEHYDROGENASE"/>
    <property type="match status" value="1"/>
</dbReference>
<dbReference type="SUPFAM" id="SSF50129">
    <property type="entry name" value="GroES-like"/>
    <property type="match status" value="1"/>
</dbReference>
<dbReference type="InterPro" id="IPR050129">
    <property type="entry name" value="Zn_alcohol_dh"/>
</dbReference>
<dbReference type="AlphaFoldDB" id="A0A437K5T0"/>
<evidence type="ECO:0000256" key="1">
    <source>
        <dbReference type="ARBA" id="ARBA00022723"/>
    </source>
</evidence>
<evidence type="ECO:0000259" key="5">
    <source>
        <dbReference type="SMART" id="SM00829"/>
    </source>
</evidence>
<dbReference type="SMART" id="SM00829">
    <property type="entry name" value="PKS_ER"/>
    <property type="match status" value="1"/>
</dbReference>
<dbReference type="InterPro" id="IPR013154">
    <property type="entry name" value="ADH-like_N"/>
</dbReference>
<evidence type="ECO:0000313" key="7">
    <source>
        <dbReference type="Proteomes" id="UP000288024"/>
    </source>
</evidence>
<keyword evidence="3" id="KW-0560">Oxidoreductase</keyword>
<dbReference type="PANTHER" id="PTHR43401">
    <property type="entry name" value="L-THREONINE 3-DEHYDROGENASE"/>
    <property type="match status" value="1"/>
</dbReference>
<dbReference type="InterPro" id="IPR011032">
    <property type="entry name" value="GroES-like_sf"/>
</dbReference>
<dbReference type="Gene3D" id="3.40.50.720">
    <property type="entry name" value="NAD(P)-binding Rossmann-like Domain"/>
    <property type="match status" value="1"/>
</dbReference>
<sequence>MKVASFYNKNNIAYEDRQIPSIEKDEVLIKMEYCGLCGTDIHKVLDEKVAPQTVLGHEVAGTIVKIGANIKDYQVGDRVFVAHHVPCFTCHYCKRGSYSLCPQFTQTNLDPGGFAEYIRVPALHVKHTMGHLPEGMSYEEGALVEPIACCLHGFELIDTHPGDTVVIMGAGQIGLLQVQLAKNLLAANIIVIDINPFRLEKSLEFGADVAINSLQEDVVTSIMEQTNGKGADIVIISAGIQQLLPQAMECVSRGGTVLVFAPFSNTDVAIPAARFFLDEIKVVGSYSSNPYNYERAINMLRNNVFKVEEMITHRFPLSELDLAIATAHNPSEQVLKVLIKP</sequence>
<dbReference type="InterPro" id="IPR020843">
    <property type="entry name" value="ER"/>
</dbReference>
<dbReference type="PROSITE" id="PS00059">
    <property type="entry name" value="ADH_ZINC"/>
    <property type="match status" value="1"/>
</dbReference>
<dbReference type="GO" id="GO:0016491">
    <property type="term" value="F:oxidoreductase activity"/>
    <property type="evidence" value="ECO:0007669"/>
    <property type="project" value="UniProtKB-KW"/>
</dbReference>
<keyword evidence="1 4" id="KW-0479">Metal-binding</keyword>
<name>A0A437K5T0_9BACI</name>
<evidence type="ECO:0000256" key="3">
    <source>
        <dbReference type="ARBA" id="ARBA00023002"/>
    </source>
</evidence>
<evidence type="ECO:0000256" key="2">
    <source>
        <dbReference type="ARBA" id="ARBA00022833"/>
    </source>
</evidence>
<dbReference type="InterPro" id="IPR002328">
    <property type="entry name" value="ADH_Zn_CS"/>
</dbReference>
<dbReference type="Gene3D" id="3.90.180.10">
    <property type="entry name" value="Medium-chain alcohol dehydrogenases, catalytic domain"/>
    <property type="match status" value="1"/>
</dbReference>
<dbReference type="SUPFAM" id="SSF51735">
    <property type="entry name" value="NAD(P)-binding Rossmann-fold domains"/>
    <property type="match status" value="1"/>
</dbReference>
<reference evidence="6 7" key="1">
    <citation type="submission" date="2019-01" db="EMBL/GenBank/DDBJ databases">
        <title>Bacillus sp. M5HDSG1-1, whole genome shotgun sequence.</title>
        <authorList>
            <person name="Tuo L."/>
        </authorList>
    </citation>
    <scope>NUCLEOTIDE SEQUENCE [LARGE SCALE GENOMIC DNA]</scope>
    <source>
        <strain evidence="6 7">M5HDSG1-1</strain>
    </source>
</reference>
<dbReference type="Pfam" id="PF00107">
    <property type="entry name" value="ADH_zinc_N"/>
    <property type="match status" value="1"/>
</dbReference>
<comment type="cofactor">
    <cofactor evidence="4">
        <name>Zn(2+)</name>
        <dbReference type="ChEBI" id="CHEBI:29105"/>
    </cofactor>
</comment>